<dbReference type="RefSeq" id="WP_069000486.1">
    <property type="nucleotide sequence ID" value="NZ_MDTQ01000001.1"/>
</dbReference>
<dbReference type="CDD" id="cd01139">
    <property type="entry name" value="TroA_f"/>
    <property type="match status" value="1"/>
</dbReference>
<sequence>MKTFIFKTFVCTLVGLVMGISQASAHESMTIHDIAGRDVTVDVPVQHLILGEGRLTYALAMLDHDNPFKRVVGWRDDLEKADPQGYDIYKAKYPEIDQIPTFGGIKDGTFNVEQAITLTPDVIVMNIEAKGATDEAGLEQKLAQVGIPIVYVDFREAPMEHTDESMRILGQLTGQEDRAEAFIQFRTDHLKVVHDRLAEANPKQPDVFLERAAGYTDACCMSFGPHNFGAMLKLAGGHNIAENLIPGAFGNVNPEQIIAANPDQIIATGGSWSAYAPNANWIPIGPTLDEEVAREKLAELMKRPAFTEVKAVQDHQVHAIWHQFYNSPYQFVAIEQMAKWLHPDLFSDIDPDQTMHELYDRFLPIDYHSGYFVSLRP</sequence>
<name>A0A1E2VER4_9GAMM</name>
<dbReference type="STRING" id="197479.BFW38_13580"/>
<reference evidence="3 4" key="1">
    <citation type="submission" date="2016-08" db="EMBL/GenBank/DDBJ databases">
        <authorList>
            <person name="Seilhamer J.J."/>
        </authorList>
    </citation>
    <scope>NUCLEOTIDE SEQUENCE [LARGE SCALE GENOMIC DNA]</scope>
    <source>
        <strain evidence="3 4">PH27A</strain>
    </source>
</reference>
<keyword evidence="4" id="KW-1185">Reference proteome</keyword>
<dbReference type="EMBL" id="MDTQ01000001">
    <property type="protein sequence ID" value="ODC05464.1"/>
    <property type="molecule type" value="Genomic_DNA"/>
</dbReference>
<feature type="chain" id="PRO_5009119754" evidence="1">
    <location>
        <begin position="26"/>
        <end position="377"/>
    </location>
</feature>
<dbReference type="PANTHER" id="PTHR30535:SF34">
    <property type="entry name" value="MOLYBDATE-BINDING PROTEIN MOLA"/>
    <property type="match status" value="1"/>
</dbReference>
<dbReference type="SUPFAM" id="SSF53807">
    <property type="entry name" value="Helical backbone' metal receptor"/>
    <property type="match status" value="1"/>
</dbReference>
<evidence type="ECO:0000313" key="3">
    <source>
        <dbReference type="EMBL" id="ODC05464.1"/>
    </source>
</evidence>
<dbReference type="Pfam" id="PF01497">
    <property type="entry name" value="Peripla_BP_2"/>
    <property type="match status" value="1"/>
</dbReference>
<dbReference type="InterPro" id="IPR002491">
    <property type="entry name" value="ABC_transptr_periplasmic_BD"/>
</dbReference>
<comment type="caution">
    <text evidence="3">The sequence shown here is derived from an EMBL/GenBank/DDBJ whole genome shotgun (WGS) entry which is preliminary data.</text>
</comment>
<dbReference type="Gene3D" id="3.40.50.1980">
    <property type="entry name" value="Nitrogenase molybdenum iron protein domain"/>
    <property type="match status" value="2"/>
</dbReference>
<organism evidence="3 4">
    <name type="scientific">Terasakiispira papahanaumokuakeensis</name>
    <dbReference type="NCBI Taxonomy" id="197479"/>
    <lineage>
        <taxon>Bacteria</taxon>
        <taxon>Pseudomonadati</taxon>
        <taxon>Pseudomonadota</taxon>
        <taxon>Gammaproteobacteria</taxon>
        <taxon>Oceanospirillales</taxon>
        <taxon>Terasakiispira</taxon>
    </lineage>
</organism>
<keyword evidence="1" id="KW-0732">Signal</keyword>
<dbReference type="PROSITE" id="PS50983">
    <property type="entry name" value="FE_B12_PBP"/>
    <property type="match status" value="1"/>
</dbReference>
<feature type="signal peptide" evidence="1">
    <location>
        <begin position="1"/>
        <end position="25"/>
    </location>
</feature>
<dbReference type="AlphaFoldDB" id="A0A1E2VER4"/>
<dbReference type="Proteomes" id="UP000094291">
    <property type="component" value="Unassembled WGS sequence"/>
</dbReference>
<protein>
    <submittedName>
        <fullName evidence="3">ABC transporter substrate-binding protein</fullName>
    </submittedName>
</protein>
<feature type="domain" description="Fe/B12 periplasmic-binding" evidence="2">
    <location>
        <begin position="47"/>
        <end position="349"/>
    </location>
</feature>
<gene>
    <name evidence="3" type="ORF">BFW38_13580</name>
</gene>
<dbReference type="PANTHER" id="PTHR30535">
    <property type="entry name" value="VITAMIN B12-BINDING PROTEIN"/>
    <property type="match status" value="1"/>
</dbReference>
<evidence type="ECO:0000259" key="2">
    <source>
        <dbReference type="PROSITE" id="PS50983"/>
    </source>
</evidence>
<evidence type="ECO:0000256" key="1">
    <source>
        <dbReference type="SAM" id="SignalP"/>
    </source>
</evidence>
<dbReference type="OrthoDB" id="9775594at2"/>
<accession>A0A1E2VER4</accession>
<proteinExistence type="predicted"/>
<evidence type="ECO:0000313" key="4">
    <source>
        <dbReference type="Proteomes" id="UP000094291"/>
    </source>
</evidence>
<dbReference type="InterPro" id="IPR050902">
    <property type="entry name" value="ABC_Transporter_SBP"/>
</dbReference>